<keyword evidence="7" id="KW-0647">Proteasome</keyword>
<keyword evidence="13" id="KW-0378">Hydrolase</keyword>
<evidence type="ECO:0000256" key="10">
    <source>
        <dbReference type="SAM" id="MobiDB-lite"/>
    </source>
</evidence>
<feature type="transmembrane region" description="Helical" evidence="11">
    <location>
        <begin position="1010"/>
        <end position="1031"/>
    </location>
</feature>
<evidence type="ECO:0000313" key="13">
    <source>
        <dbReference type="EMBL" id="CDH48671.1"/>
    </source>
</evidence>
<comment type="subcellular location">
    <subcellularLocation>
        <location evidence="2">Cytoplasm</location>
    </subcellularLocation>
    <subcellularLocation>
        <location evidence="1">Nucleus</location>
    </subcellularLocation>
</comment>
<dbReference type="InterPro" id="IPR032501">
    <property type="entry name" value="Prot_ATP_ID_OB_2nd"/>
</dbReference>
<dbReference type="STRING" id="1263082.A0A068RI89"/>
<dbReference type="PANTHER" id="PTHR23073">
    <property type="entry name" value="26S PROTEASOME REGULATORY SUBUNIT"/>
    <property type="match status" value="1"/>
</dbReference>
<feature type="transmembrane region" description="Helical" evidence="11">
    <location>
        <begin position="588"/>
        <end position="605"/>
    </location>
</feature>
<dbReference type="Pfam" id="PF00004">
    <property type="entry name" value="AAA"/>
    <property type="match status" value="1"/>
</dbReference>
<dbReference type="EMBL" id="CBTN010000001">
    <property type="protein sequence ID" value="CDH48671.1"/>
    <property type="molecule type" value="Genomic_DNA"/>
</dbReference>
<keyword evidence="5" id="KW-0547">Nucleotide-binding</keyword>
<dbReference type="Pfam" id="PF10337">
    <property type="entry name" value="ArAE_2_N"/>
    <property type="match status" value="2"/>
</dbReference>
<evidence type="ECO:0000256" key="5">
    <source>
        <dbReference type="ARBA" id="ARBA00022741"/>
    </source>
</evidence>
<dbReference type="InterPro" id="IPR003960">
    <property type="entry name" value="ATPase_AAA_CS"/>
</dbReference>
<evidence type="ECO:0000256" key="9">
    <source>
        <dbReference type="ARBA" id="ARBA00069320"/>
    </source>
</evidence>
<gene>
    <name evidence="13" type="ORF">LCOR_00446.1</name>
</gene>
<dbReference type="Pfam" id="PF10334">
    <property type="entry name" value="BRE4"/>
    <property type="match status" value="1"/>
</dbReference>
<dbReference type="InterPro" id="IPR041569">
    <property type="entry name" value="AAA_lid_3"/>
</dbReference>
<accession>A0A068RI89</accession>
<dbReference type="GO" id="GO:0006508">
    <property type="term" value="P:proteolysis"/>
    <property type="evidence" value="ECO:0007669"/>
    <property type="project" value="UniProtKB-KW"/>
</dbReference>
<dbReference type="FunFam" id="2.40.50.140:FF:000076">
    <property type="entry name" value="26S protease regulatory subunit 6A"/>
    <property type="match status" value="1"/>
</dbReference>
<organism evidence="13 14">
    <name type="scientific">Lichtheimia corymbifera JMRC:FSU:9682</name>
    <dbReference type="NCBI Taxonomy" id="1263082"/>
    <lineage>
        <taxon>Eukaryota</taxon>
        <taxon>Fungi</taxon>
        <taxon>Fungi incertae sedis</taxon>
        <taxon>Mucoromycota</taxon>
        <taxon>Mucoromycotina</taxon>
        <taxon>Mucoromycetes</taxon>
        <taxon>Mucorales</taxon>
        <taxon>Lichtheimiaceae</taxon>
        <taxon>Lichtheimia</taxon>
    </lineage>
</organism>
<keyword evidence="6" id="KW-0067">ATP-binding</keyword>
<dbReference type="FunFam" id="3.40.50.300:FF:000037">
    <property type="entry name" value="26S protease regulatory subunit 6A"/>
    <property type="match status" value="1"/>
</dbReference>
<dbReference type="PROSITE" id="PS00674">
    <property type="entry name" value="AAA"/>
    <property type="match status" value="1"/>
</dbReference>
<dbReference type="OrthoDB" id="9443236at2759"/>
<feature type="domain" description="AAA+ ATPase" evidence="12">
    <location>
        <begin position="209"/>
        <end position="348"/>
    </location>
</feature>
<evidence type="ECO:0000256" key="8">
    <source>
        <dbReference type="ARBA" id="ARBA00023242"/>
    </source>
</evidence>
<dbReference type="GO" id="GO:0005634">
    <property type="term" value="C:nucleus"/>
    <property type="evidence" value="ECO:0007669"/>
    <property type="project" value="UniProtKB-SubCell"/>
</dbReference>
<dbReference type="PRINTS" id="PR02047">
    <property type="entry name" value="BREFELDNASP4"/>
</dbReference>
<dbReference type="InterPro" id="IPR050221">
    <property type="entry name" value="26S_Proteasome_ATPase"/>
</dbReference>
<evidence type="ECO:0000313" key="14">
    <source>
        <dbReference type="Proteomes" id="UP000027586"/>
    </source>
</evidence>
<keyword evidence="11" id="KW-1133">Transmembrane helix</keyword>
<dbReference type="InterPro" id="IPR018823">
    <property type="entry name" value="ArAE_2_N"/>
</dbReference>
<comment type="caution">
    <text evidence="13">The sequence shown here is derived from an EMBL/GenBank/DDBJ whole genome shotgun (WGS) entry which is preliminary data.</text>
</comment>
<keyword evidence="8" id="KW-0539">Nucleus</keyword>
<keyword evidence="14" id="KW-1185">Reference proteome</keyword>
<dbReference type="InterPro" id="IPR003593">
    <property type="entry name" value="AAA+_ATPase"/>
</dbReference>
<feature type="transmembrane region" description="Helical" evidence="11">
    <location>
        <begin position="1057"/>
        <end position="1078"/>
    </location>
</feature>
<dbReference type="GO" id="GO:0008233">
    <property type="term" value="F:peptidase activity"/>
    <property type="evidence" value="ECO:0007669"/>
    <property type="project" value="UniProtKB-KW"/>
</dbReference>
<keyword evidence="11" id="KW-0472">Membrane</keyword>
<dbReference type="GO" id="GO:0008540">
    <property type="term" value="C:proteasome regulatory particle, base subcomplex"/>
    <property type="evidence" value="ECO:0007669"/>
    <property type="project" value="UniProtKB-ARBA"/>
</dbReference>
<keyword evidence="4" id="KW-0963">Cytoplasm</keyword>
<dbReference type="SMART" id="SM00382">
    <property type="entry name" value="AAA"/>
    <property type="match status" value="1"/>
</dbReference>
<dbReference type="GO" id="GO:0005737">
    <property type="term" value="C:cytoplasm"/>
    <property type="evidence" value="ECO:0007669"/>
    <property type="project" value="UniProtKB-SubCell"/>
</dbReference>
<dbReference type="GO" id="GO:0016887">
    <property type="term" value="F:ATP hydrolysis activity"/>
    <property type="evidence" value="ECO:0007669"/>
    <property type="project" value="InterPro"/>
</dbReference>
<dbReference type="Proteomes" id="UP000027586">
    <property type="component" value="Unassembled WGS sequence"/>
</dbReference>
<evidence type="ECO:0000256" key="11">
    <source>
        <dbReference type="SAM" id="Phobius"/>
    </source>
</evidence>
<evidence type="ECO:0000256" key="4">
    <source>
        <dbReference type="ARBA" id="ARBA00022490"/>
    </source>
</evidence>
<feature type="region of interest" description="Disordered" evidence="10">
    <location>
        <begin position="466"/>
        <end position="487"/>
    </location>
</feature>
<keyword evidence="11" id="KW-0812">Transmembrane</keyword>
<dbReference type="VEuPathDB" id="FungiDB:LCOR_00446.1"/>
<name>A0A068RI89_9FUNG</name>
<evidence type="ECO:0000259" key="12">
    <source>
        <dbReference type="SMART" id="SM00382"/>
    </source>
</evidence>
<feature type="transmembrane region" description="Helical" evidence="11">
    <location>
        <begin position="612"/>
        <end position="634"/>
    </location>
</feature>
<reference evidence="13" key="1">
    <citation type="submission" date="2013-08" db="EMBL/GenBank/DDBJ databases">
        <title>Gene expansion shapes genome architecture in the human pathogen Lichtheimia corymbifera: an evolutionary genomics analysis in the ancient terrestrial Mucorales (Mucoromycotina).</title>
        <authorList>
            <person name="Schwartze V.U."/>
            <person name="Winter S."/>
            <person name="Shelest E."/>
            <person name="Marcet-Houben M."/>
            <person name="Horn F."/>
            <person name="Wehner S."/>
            <person name="Hoffmann K."/>
            <person name="Riege K."/>
            <person name="Sammeth M."/>
            <person name="Nowrousian M."/>
            <person name="Valiante V."/>
            <person name="Linde J."/>
            <person name="Jacobsen I.D."/>
            <person name="Marz M."/>
            <person name="Brakhage A.A."/>
            <person name="Gabaldon T."/>
            <person name="Bocker S."/>
            <person name="Voigt K."/>
        </authorList>
    </citation>
    <scope>NUCLEOTIDE SEQUENCE [LARGE SCALE GENOMIC DNA]</scope>
    <source>
        <strain evidence="13">FSU 9682</strain>
    </source>
</reference>
<dbReference type="Gene3D" id="2.40.50.140">
    <property type="entry name" value="Nucleic acid-binding proteins"/>
    <property type="match status" value="1"/>
</dbReference>
<proteinExistence type="inferred from homology"/>
<feature type="transmembrane region" description="Helical" evidence="11">
    <location>
        <begin position="562"/>
        <end position="582"/>
    </location>
</feature>
<dbReference type="Gene3D" id="1.10.8.60">
    <property type="match status" value="1"/>
</dbReference>
<dbReference type="Gene3D" id="3.40.50.300">
    <property type="entry name" value="P-loop containing nucleotide triphosphate hydrolases"/>
    <property type="match status" value="1"/>
</dbReference>
<dbReference type="GO" id="GO:0005524">
    <property type="term" value="F:ATP binding"/>
    <property type="evidence" value="ECO:0007669"/>
    <property type="project" value="UniProtKB-KW"/>
</dbReference>
<evidence type="ECO:0000256" key="6">
    <source>
        <dbReference type="ARBA" id="ARBA00022840"/>
    </source>
</evidence>
<evidence type="ECO:0000256" key="7">
    <source>
        <dbReference type="ARBA" id="ARBA00022942"/>
    </source>
</evidence>
<dbReference type="Pfam" id="PF16450">
    <property type="entry name" value="Prot_ATP_ID_OB_C"/>
    <property type="match status" value="1"/>
</dbReference>
<dbReference type="FunFam" id="1.10.8.60:FF:000009">
    <property type="entry name" value="26S protease regulatory subunit 6A"/>
    <property type="match status" value="1"/>
</dbReference>
<evidence type="ECO:0000256" key="2">
    <source>
        <dbReference type="ARBA" id="ARBA00004496"/>
    </source>
</evidence>
<evidence type="ECO:0000256" key="1">
    <source>
        <dbReference type="ARBA" id="ARBA00004123"/>
    </source>
</evidence>
<dbReference type="Pfam" id="PF17862">
    <property type="entry name" value="AAA_lid_3"/>
    <property type="match status" value="1"/>
</dbReference>
<dbReference type="InterPro" id="IPR003959">
    <property type="entry name" value="ATPase_AAA_core"/>
</dbReference>
<dbReference type="InterPro" id="IPR018820">
    <property type="entry name" value="BRE4-related_DUF2421"/>
</dbReference>
<dbReference type="InterPro" id="IPR023244">
    <property type="entry name" value="Brefeldin_A-sensitivity_4"/>
</dbReference>
<dbReference type="InterPro" id="IPR012340">
    <property type="entry name" value="NA-bd_OB-fold"/>
</dbReference>
<keyword evidence="13" id="KW-0645">Protease</keyword>
<dbReference type="SUPFAM" id="SSF52540">
    <property type="entry name" value="P-loop containing nucleoside triphosphate hydrolases"/>
    <property type="match status" value="1"/>
</dbReference>
<dbReference type="InterPro" id="IPR027417">
    <property type="entry name" value="P-loop_NTPase"/>
</dbReference>
<protein>
    <recommendedName>
        <fullName evidence="9">26S proteasome regulatory subunit 6A</fullName>
    </recommendedName>
</protein>
<comment type="similarity">
    <text evidence="3">Belongs to the AAA ATPase family.</text>
</comment>
<evidence type="ECO:0000256" key="3">
    <source>
        <dbReference type="ARBA" id="ARBA00006914"/>
    </source>
</evidence>
<sequence>MATLEDKSLWENQEADDEVEQEIRRLAPEEINNRTRLLENDIKVMKSEVVRLQHEQTAMRERIKDNKEKIKLNKQLPYLVSNVIELLDVDPEPDEEEGANVDLDSRRKGKCAVIRTSTRQTVFLPLIGLVDPETLKPGDLIGVNKDSFLILDTLPAEYDSRVKAMEVDEKPTEDYNDIGGLDKQIEELVEAVVLPMTHADRFKNIGIRPPKGVLMYGPPGTGKTLLARACAAQTNSTYLKLAGPQLVQMFIGDGAKLVRDAFNLAKEKAPSIIFIDELDAVGTKRFDSEKSGDREVQRTMLELLNQLDGFSSDDRIKVIAATNRIDILDPALLRSGRLDRKIEFPLPNEEARARILQIHSRKMNVSKDVNFEELSRCCDEFNGAQCKAVCVESGMLALRRGAVEISHEDFMDAIQEVQAKKKMSLQYYAIFHLSATDNDVLWLPSPEKRISTPPLSPQVEQWFQSSRSASMHSNQSERTRTSTSAPSKIPWKQRWKTRIHQRLPNKRIVRRVLKCSLAYFLATLFILIKPVANALGPAPFLCATGMLFSHPGRTVGAQVDTTAMACMGILLSVAYGMGGVAVSASGHRPYTSIFLFCGIFTASALRQQWPRFFFFSLHFMVLQIFILTALGPNLILPLRYGIPMLIGCGVSLLVNIVIWPESATDNLGRTIQETMQNCRETLIALTEQFFLSPTAEPMDQRSIDQLVEKMRKTMTKMRGAYREAKYEISYTYVRPQELLELRKALERIVNHLGALSGSLRAERQIFGREYDVDAIVKRNRRRTDNRLILYNYLERLRDPLTRLSNECADMMQYLVDEFDEEKQKRITDSDKRSEQPTIHLQEFDNEEKERICSLHLREELFLVVFFIFSLRQVAKELETMATSFQELLERRGNRKSLYMPKPISKRWLLKYIFTSNYQSTRDKGGYTHASLERYLRPEEHDQQRNAHAQELDLERNLTRASIVTQQESGNAQQAIPTSKIKRCQRREWVLHFRYKLWLLLKHVTKYEFKFALKMAVAVTALCIPAFVPWTASWFAQDRAQWAAVTVVAIMNPTRKRFAAVIVGIIVSMILNSLVWPFLARHATRRSVSSIVRRLGEHYTFLVGTFLYHDPLQPPSDAEVKRSRKLEGKIQNSITATYILLELTDHEPRLKGPFPKLFYQEILNSCQTILDLLGCMRSTLLHMPAVVKRELCSEEVHADRRDMVAAIMLYFYAISSTLQTKIPLPVYLPSMRAARMRLIHHRREATDQRVKFRNMTWYAMANCSEEIVEELEHLTRLVRFILGDPTFAERAKRMEAPISLTEIHSNHA</sequence>